<evidence type="ECO:0000256" key="7">
    <source>
        <dbReference type="SAM" id="Phobius"/>
    </source>
</evidence>
<comment type="subcellular location">
    <subcellularLocation>
        <location evidence="1">Membrane</location>
        <topology evidence="1">Multi-pass membrane protein</topology>
    </subcellularLocation>
</comment>
<dbReference type="InterPro" id="IPR006480">
    <property type="entry name" value="Phage_holin_4_1"/>
</dbReference>
<keyword evidence="2 7" id="KW-0812">Transmembrane</keyword>
<evidence type="ECO:0000256" key="1">
    <source>
        <dbReference type="ARBA" id="ARBA00004141"/>
    </source>
</evidence>
<dbReference type="HOGENOM" id="CLU_125939_3_2_9"/>
<evidence type="ECO:0000256" key="6">
    <source>
        <dbReference type="SAM" id="MobiDB-lite"/>
    </source>
</evidence>
<evidence type="ECO:0000256" key="3">
    <source>
        <dbReference type="ARBA" id="ARBA00022989"/>
    </source>
</evidence>
<dbReference type="STRING" id="154621.RV11_GL002864"/>
<dbReference type="eggNOG" id="COG4824">
    <property type="taxonomic scope" value="Bacteria"/>
</dbReference>
<dbReference type="GO" id="GO:0016020">
    <property type="term" value="C:membrane"/>
    <property type="evidence" value="ECO:0007669"/>
    <property type="project" value="UniProtKB-SubCell"/>
</dbReference>
<comment type="similarity">
    <text evidence="5">Belongs to the bacteriophage holin family. Cp-1 holin subfamily.</text>
</comment>
<evidence type="ECO:0000313" key="8">
    <source>
        <dbReference type="EMBL" id="EOL41614.1"/>
    </source>
</evidence>
<dbReference type="Pfam" id="PF05105">
    <property type="entry name" value="Phage_holin_4_1"/>
    <property type="match status" value="1"/>
</dbReference>
<dbReference type="PATRIC" id="fig|1158610.3.peg.3165"/>
<evidence type="ECO:0000256" key="4">
    <source>
        <dbReference type="ARBA" id="ARBA00023136"/>
    </source>
</evidence>
<evidence type="ECO:0000256" key="5">
    <source>
        <dbReference type="ARBA" id="ARBA00023600"/>
    </source>
</evidence>
<accession>R3TJM3</accession>
<feature type="region of interest" description="Disordered" evidence="6">
    <location>
        <begin position="133"/>
        <end position="162"/>
    </location>
</feature>
<keyword evidence="3 7" id="KW-1133">Transmembrane helix</keyword>
<evidence type="ECO:0000256" key="2">
    <source>
        <dbReference type="ARBA" id="ARBA00022692"/>
    </source>
</evidence>
<dbReference type="Proteomes" id="UP000013785">
    <property type="component" value="Unassembled WGS sequence"/>
</dbReference>
<dbReference type="NCBIfam" id="TIGR01593">
    <property type="entry name" value="holin_tox_secr"/>
    <property type="match status" value="1"/>
</dbReference>
<comment type="caution">
    <text evidence="8">The sequence shown here is derived from an EMBL/GenBank/DDBJ whole genome shotgun (WGS) entry which is preliminary data.</text>
</comment>
<feature type="transmembrane region" description="Helical" evidence="7">
    <location>
        <begin position="12"/>
        <end position="41"/>
    </location>
</feature>
<evidence type="ECO:0000313" key="9">
    <source>
        <dbReference type="Proteomes" id="UP000013785"/>
    </source>
</evidence>
<proteinExistence type="inferred from homology"/>
<dbReference type="AlphaFoldDB" id="R3TJM3"/>
<name>R3TJM3_9ENTE</name>
<gene>
    <name evidence="8" type="ORF">UC3_03178</name>
</gene>
<keyword evidence="4 7" id="KW-0472">Membrane</keyword>
<sequence>MTENIIKMSAAALGGIFGIVFGEWSTVMQVILGIIVVDYLTGILSATTNGALSSKVGFKGIAKKMAILSVIVVAHLLDTLLGDKSMLRDAVTFFYIANELISILENVAKMNVGIPSNLQDMIKKLLSMSGEGESYTGGHEFIDSDPTKKSDEKGKEDGSKRN</sequence>
<dbReference type="EMBL" id="AJAT01000018">
    <property type="protein sequence ID" value="EOL41614.1"/>
    <property type="molecule type" value="Genomic_DNA"/>
</dbReference>
<keyword evidence="9" id="KW-1185">Reference proteome</keyword>
<reference evidence="8 9" key="1">
    <citation type="submission" date="2013-02" db="EMBL/GenBank/DDBJ databases">
        <title>The Genome Sequence of Enterococcus phoeniculicola BAA-412.</title>
        <authorList>
            <consortium name="The Broad Institute Genome Sequencing Platform"/>
            <consortium name="The Broad Institute Genome Sequencing Center for Infectious Disease"/>
            <person name="Earl A.M."/>
            <person name="Gilmore M.S."/>
            <person name="Lebreton F."/>
            <person name="Walker B."/>
            <person name="Young S.K."/>
            <person name="Zeng Q."/>
            <person name="Gargeya S."/>
            <person name="Fitzgerald M."/>
            <person name="Haas B."/>
            <person name="Abouelleil A."/>
            <person name="Alvarado L."/>
            <person name="Arachchi H.M."/>
            <person name="Berlin A.M."/>
            <person name="Chapman S.B."/>
            <person name="Dewar J."/>
            <person name="Goldberg J."/>
            <person name="Griggs A."/>
            <person name="Gujja S."/>
            <person name="Hansen M."/>
            <person name="Howarth C."/>
            <person name="Imamovic A."/>
            <person name="Larimer J."/>
            <person name="McCowan C."/>
            <person name="Murphy C."/>
            <person name="Neiman D."/>
            <person name="Pearson M."/>
            <person name="Priest M."/>
            <person name="Roberts A."/>
            <person name="Saif S."/>
            <person name="Shea T."/>
            <person name="Sisk P."/>
            <person name="Sykes S."/>
            <person name="Wortman J."/>
            <person name="Nusbaum C."/>
            <person name="Birren B."/>
        </authorList>
    </citation>
    <scope>NUCLEOTIDE SEQUENCE [LARGE SCALE GENOMIC DNA]</scope>
    <source>
        <strain evidence="8 9">ATCC BAA-412</strain>
    </source>
</reference>
<protein>
    <submittedName>
        <fullName evidence="8">Toxin secretion/phage lysis holin</fullName>
    </submittedName>
</protein>
<dbReference type="RefSeq" id="WP_010769810.1">
    <property type="nucleotide sequence ID" value="NZ_ASWE01000001.1"/>
</dbReference>
<feature type="compositionally biased region" description="Basic and acidic residues" evidence="6">
    <location>
        <begin position="140"/>
        <end position="162"/>
    </location>
</feature>
<organism evidence="8 9">
    <name type="scientific">Enterococcus phoeniculicola ATCC BAA-412</name>
    <dbReference type="NCBI Taxonomy" id="1158610"/>
    <lineage>
        <taxon>Bacteria</taxon>
        <taxon>Bacillati</taxon>
        <taxon>Bacillota</taxon>
        <taxon>Bacilli</taxon>
        <taxon>Lactobacillales</taxon>
        <taxon>Enterococcaceae</taxon>
        <taxon>Enterococcus</taxon>
    </lineage>
</organism>